<evidence type="ECO:0000313" key="2">
    <source>
        <dbReference type="Proteomes" id="UP001060085"/>
    </source>
</evidence>
<accession>A0ACC0ADF7</accession>
<sequence length="255" mass="28846">MHTLCAYHHNKNRTLVAAATFLSIFFFLPHRDAAILFSILRYTAAFLLFSSSFPPSLVLLFLPSSPSFYFRNYSSLSLLLLPSISEILFGSSAPLLDYKGFKVLEWRTVEKAPPNNIDFNLFKFSVKKESLEAWILREFTGSESDDDLILHARGFIFLLLGGHMLPDMSGSLIRVRSHIPVLHPQLDQHVHPDPLAPLGAMWCTSFDLSELPLVRVPILSFKKCSDMDLGEQIDDLIESGTIRLLDWNDSMTDIS</sequence>
<name>A0ACC0ADF7_CATRO</name>
<keyword evidence="2" id="KW-1185">Reference proteome</keyword>
<protein>
    <submittedName>
        <fullName evidence="1">Uncharacterized protein</fullName>
    </submittedName>
</protein>
<organism evidence="1 2">
    <name type="scientific">Catharanthus roseus</name>
    <name type="common">Madagascar periwinkle</name>
    <name type="synonym">Vinca rosea</name>
    <dbReference type="NCBI Taxonomy" id="4058"/>
    <lineage>
        <taxon>Eukaryota</taxon>
        <taxon>Viridiplantae</taxon>
        <taxon>Streptophyta</taxon>
        <taxon>Embryophyta</taxon>
        <taxon>Tracheophyta</taxon>
        <taxon>Spermatophyta</taxon>
        <taxon>Magnoliopsida</taxon>
        <taxon>eudicotyledons</taxon>
        <taxon>Gunneridae</taxon>
        <taxon>Pentapetalae</taxon>
        <taxon>asterids</taxon>
        <taxon>lamiids</taxon>
        <taxon>Gentianales</taxon>
        <taxon>Apocynaceae</taxon>
        <taxon>Rauvolfioideae</taxon>
        <taxon>Vinceae</taxon>
        <taxon>Catharanthinae</taxon>
        <taxon>Catharanthus</taxon>
    </lineage>
</organism>
<evidence type="ECO:0000313" key="1">
    <source>
        <dbReference type="EMBL" id="KAI5658626.1"/>
    </source>
</evidence>
<proteinExistence type="predicted"/>
<comment type="caution">
    <text evidence="1">The sequence shown here is derived from an EMBL/GenBank/DDBJ whole genome shotgun (WGS) entry which is preliminary data.</text>
</comment>
<reference evidence="2" key="1">
    <citation type="journal article" date="2023" name="Nat. Plants">
        <title>Single-cell RNA sequencing provides a high-resolution roadmap for understanding the multicellular compartmentation of specialized metabolism.</title>
        <authorList>
            <person name="Sun S."/>
            <person name="Shen X."/>
            <person name="Li Y."/>
            <person name="Li Y."/>
            <person name="Wang S."/>
            <person name="Li R."/>
            <person name="Zhang H."/>
            <person name="Shen G."/>
            <person name="Guo B."/>
            <person name="Wei J."/>
            <person name="Xu J."/>
            <person name="St-Pierre B."/>
            <person name="Chen S."/>
            <person name="Sun C."/>
        </authorList>
    </citation>
    <scope>NUCLEOTIDE SEQUENCE [LARGE SCALE GENOMIC DNA]</scope>
</reference>
<dbReference type="EMBL" id="CM044706">
    <property type="protein sequence ID" value="KAI5658626.1"/>
    <property type="molecule type" value="Genomic_DNA"/>
</dbReference>
<dbReference type="Proteomes" id="UP001060085">
    <property type="component" value="Linkage Group LG06"/>
</dbReference>
<gene>
    <name evidence="1" type="ORF">M9H77_27419</name>
</gene>